<dbReference type="AlphaFoldDB" id="A0AAD7WCG8"/>
<dbReference type="EMBL" id="JAINUG010000150">
    <property type="protein sequence ID" value="KAJ8391977.1"/>
    <property type="molecule type" value="Genomic_DNA"/>
</dbReference>
<feature type="compositionally biased region" description="Polar residues" evidence="1">
    <location>
        <begin position="14"/>
        <end position="24"/>
    </location>
</feature>
<dbReference type="Proteomes" id="UP001221898">
    <property type="component" value="Unassembled WGS sequence"/>
</dbReference>
<reference evidence="2" key="1">
    <citation type="journal article" date="2023" name="Science">
        <title>Genome structures resolve the early diversification of teleost fishes.</title>
        <authorList>
            <person name="Parey E."/>
            <person name="Louis A."/>
            <person name="Montfort J."/>
            <person name="Bouchez O."/>
            <person name="Roques C."/>
            <person name="Iampietro C."/>
            <person name="Lluch J."/>
            <person name="Castinel A."/>
            <person name="Donnadieu C."/>
            <person name="Desvignes T."/>
            <person name="Floi Bucao C."/>
            <person name="Jouanno E."/>
            <person name="Wen M."/>
            <person name="Mejri S."/>
            <person name="Dirks R."/>
            <person name="Jansen H."/>
            <person name="Henkel C."/>
            <person name="Chen W.J."/>
            <person name="Zahm M."/>
            <person name="Cabau C."/>
            <person name="Klopp C."/>
            <person name="Thompson A.W."/>
            <person name="Robinson-Rechavi M."/>
            <person name="Braasch I."/>
            <person name="Lecointre G."/>
            <person name="Bobe J."/>
            <person name="Postlethwait J.H."/>
            <person name="Berthelot C."/>
            <person name="Roest Crollius H."/>
            <person name="Guiguen Y."/>
        </authorList>
    </citation>
    <scope>NUCLEOTIDE SEQUENCE</scope>
    <source>
        <strain evidence="2">NC1722</strain>
    </source>
</reference>
<feature type="region of interest" description="Disordered" evidence="1">
    <location>
        <begin position="1"/>
        <end position="24"/>
    </location>
</feature>
<comment type="caution">
    <text evidence="2">The sequence shown here is derived from an EMBL/GenBank/DDBJ whole genome shotgun (WGS) entry which is preliminary data.</text>
</comment>
<name>A0AAD7WCG8_9TELE</name>
<gene>
    <name evidence="2" type="ORF">AAFF_G00082870</name>
</gene>
<evidence type="ECO:0000256" key="1">
    <source>
        <dbReference type="SAM" id="MobiDB-lite"/>
    </source>
</evidence>
<proteinExistence type="predicted"/>
<organism evidence="2 3">
    <name type="scientific">Aldrovandia affinis</name>
    <dbReference type="NCBI Taxonomy" id="143900"/>
    <lineage>
        <taxon>Eukaryota</taxon>
        <taxon>Metazoa</taxon>
        <taxon>Chordata</taxon>
        <taxon>Craniata</taxon>
        <taxon>Vertebrata</taxon>
        <taxon>Euteleostomi</taxon>
        <taxon>Actinopterygii</taxon>
        <taxon>Neopterygii</taxon>
        <taxon>Teleostei</taxon>
        <taxon>Notacanthiformes</taxon>
        <taxon>Halosauridae</taxon>
        <taxon>Aldrovandia</taxon>
    </lineage>
</organism>
<evidence type="ECO:0000313" key="2">
    <source>
        <dbReference type="EMBL" id="KAJ8391977.1"/>
    </source>
</evidence>
<accession>A0AAD7WCG8</accession>
<evidence type="ECO:0000313" key="3">
    <source>
        <dbReference type="Proteomes" id="UP001221898"/>
    </source>
</evidence>
<keyword evidence="3" id="KW-1185">Reference proteome</keyword>
<sequence>METGCHGTKPHSVQAGSSAERNRTVVQRQAGGSVETVQLKHSLPVTGSTESSLAFLGVGVVRDAAAPSSLVGSGLCLVATVRLITLFILVRRAWEHSWDFVSFLRLLRQRAVQWAGFNALTLLYAIASSGVPGGSGLLKPRVPRGELAECRGNTDSLRRLAKELGQVAWRLCLHRSDLHDNGAFRPGPTLPICPKTPDSRTQSPGAPPHPLTSLTKARLVPVWLSQYSAL</sequence>
<protein>
    <submittedName>
        <fullName evidence="2">Uncharacterized protein</fullName>
    </submittedName>
</protein>
<feature type="region of interest" description="Disordered" evidence="1">
    <location>
        <begin position="187"/>
        <end position="212"/>
    </location>
</feature>